<dbReference type="AlphaFoldDB" id="A0A1H8IJU3"/>
<gene>
    <name evidence="2" type="ORF">SAMN05216227_102061</name>
</gene>
<sequence>MAVNIEGAPSQEAKADVGKTDPLLLEHDMVRALSVINRVLDYGMLKYERRSWMKVAADRWNSACRRHRRSRDTGQMFDDESGLLHIAHEAAGLIIQLELFIQQNPQYDYLSFREPPQEHKRTSK</sequence>
<dbReference type="Proteomes" id="UP000183002">
    <property type="component" value="Unassembled WGS sequence"/>
</dbReference>
<keyword evidence="3" id="KW-1185">Reference proteome</keyword>
<evidence type="ECO:0000259" key="1">
    <source>
        <dbReference type="Pfam" id="PF18909"/>
    </source>
</evidence>
<evidence type="ECO:0000313" key="2">
    <source>
        <dbReference type="EMBL" id="SEN68539.1"/>
    </source>
</evidence>
<accession>A0A1H8IJU3</accession>
<dbReference type="EMBL" id="FOCO01000020">
    <property type="protein sequence ID" value="SEN68539.1"/>
    <property type="molecule type" value="Genomic_DNA"/>
</dbReference>
<protein>
    <recommendedName>
        <fullName evidence="1">dATP/dGTP diphosphohydrolase N-terminal domain-containing protein</fullName>
    </recommendedName>
</protein>
<dbReference type="Pfam" id="PF18909">
    <property type="entry name" value="dGTP_diPhyd_N"/>
    <property type="match status" value="1"/>
</dbReference>
<evidence type="ECO:0000313" key="3">
    <source>
        <dbReference type="Proteomes" id="UP000183002"/>
    </source>
</evidence>
<dbReference type="InterPro" id="IPR044038">
    <property type="entry name" value="dATP/dGTP_diPOhydrolase_N"/>
</dbReference>
<proteinExistence type="predicted"/>
<reference evidence="2 3" key="1">
    <citation type="submission" date="2016-10" db="EMBL/GenBank/DDBJ databases">
        <authorList>
            <person name="de Groot N.N."/>
        </authorList>
    </citation>
    <scope>NUCLEOTIDE SEQUENCE [LARGE SCALE GENOMIC DNA]</scope>
    <source>
        <strain evidence="2 3">CGMCC 1.10836</strain>
    </source>
</reference>
<dbReference type="STRING" id="1077947.SAMN05216227_102061"/>
<organism evidence="2 3">
    <name type="scientific">Pseudorhodobacter antarcticus</name>
    <dbReference type="NCBI Taxonomy" id="1077947"/>
    <lineage>
        <taxon>Bacteria</taxon>
        <taxon>Pseudomonadati</taxon>
        <taxon>Pseudomonadota</taxon>
        <taxon>Alphaproteobacteria</taxon>
        <taxon>Rhodobacterales</taxon>
        <taxon>Paracoccaceae</taxon>
        <taxon>Pseudorhodobacter</taxon>
    </lineage>
</organism>
<feature type="domain" description="dATP/dGTP diphosphohydrolase N-terminal" evidence="1">
    <location>
        <begin position="11"/>
        <end position="104"/>
    </location>
</feature>
<dbReference type="RefSeq" id="WP_050519966.1">
    <property type="nucleotide sequence ID" value="NZ_FOCO01000020.1"/>
</dbReference>
<name>A0A1H8IJU3_9RHOB</name>